<reference evidence="3 4" key="1">
    <citation type="submission" date="2021-03" db="EMBL/GenBank/DDBJ databases">
        <title>Genomic Encyclopedia of Type Strains, Phase IV (KMG-IV): sequencing the most valuable type-strain genomes for metagenomic binning, comparative biology and taxonomic classification.</title>
        <authorList>
            <person name="Goeker M."/>
        </authorList>
    </citation>
    <scope>NUCLEOTIDE SEQUENCE [LARGE SCALE GENOMIC DNA]</scope>
    <source>
        <strain evidence="3 4">DSM 26048</strain>
    </source>
</reference>
<dbReference type="InterPro" id="IPR050212">
    <property type="entry name" value="Ntdp-like"/>
</dbReference>
<protein>
    <submittedName>
        <fullName evidence="3">Protein associated with RNAse G/E</fullName>
    </submittedName>
</protein>
<name>A0ABS4J3H4_9BACL</name>
<organism evidence="3 4">
    <name type="scientific">Paenibacillus eucommiae</name>
    <dbReference type="NCBI Taxonomy" id="1355755"/>
    <lineage>
        <taxon>Bacteria</taxon>
        <taxon>Bacillati</taxon>
        <taxon>Bacillota</taxon>
        <taxon>Bacilli</taxon>
        <taxon>Bacillales</taxon>
        <taxon>Paenibacillaceae</taxon>
        <taxon>Paenibacillus</taxon>
    </lineage>
</organism>
<keyword evidence="4" id="KW-1185">Reference proteome</keyword>
<keyword evidence="1" id="KW-0378">Hydrolase</keyword>
<evidence type="ECO:0000259" key="2">
    <source>
        <dbReference type="Pfam" id="PF04167"/>
    </source>
</evidence>
<dbReference type="SUPFAM" id="SSF159234">
    <property type="entry name" value="FomD-like"/>
    <property type="match status" value="1"/>
</dbReference>
<dbReference type="Gene3D" id="2.40.380.10">
    <property type="entry name" value="FomD-like"/>
    <property type="match status" value="1"/>
</dbReference>
<accession>A0ABS4J3H4</accession>
<dbReference type="InterPro" id="IPR007295">
    <property type="entry name" value="DUF402"/>
</dbReference>
<dbReference type="RefSeq" id="WP_209976190.1">
    <property type="nucleotide sequence ID" value="NZ_JAGGLB010000025.1"/>
</dbReference>
<dbReference type="PANTHER" id="PTHR39159">
    <property type="match status" value="1"/>
</dbReference>
<comment type="caution">
    <text evidence="3">The sequence shown here is derived from an EMBL/GenBank/DDBJ whole genome shotgun (WGS) entry which is preliminary data.</text>
</comment>
<dbReference type="PANTHER" id="PTHR39159:SF1">
    <property type="entry name" value="UPF0374 PROTEIN YGAC"/>
    <property type="match status" value="1"/>
</dbReference>
<sequence>MSKAHYNPGDQVVLRRVWQDKICSVTAATIVQDTPKLIALYWGPGYPLKSAKNLLVVTSDPLNDLSDHTWGASNLLMLVSPGAAHAVYAMWGDDHTFWGWYINLQEPLRRTPIGFDTMDYLLDIQVSPDRYEYSWKDEADFNDAVEAGNISVDLARAIRSDGERAIKLMKEGPSSFYDAWKRWVPPIEREIPKMPLAWGERYFES</sequence>
<gene>
    <name evidence="3" type="ORF">J2Z66_005986</name>
</gene>
<evidence type="ECO:0000313" key="3">
    <source>
        <dbReference type="EMBL" id="MBP1994350.1"/>
    </source>
</evidence>
<proteinExistence type="predicted"/>
<feature type="domain" description="DUF402" evidence="2">
    <location>
        <begin position="70"/>
        <end position="172"/>
    </location>
</feature>
<dbReference type="Pfam" id="PF04167">
    <property type="entry name" value="DUF402"/>
    <property type="match status" value="1"/>
</dbReference>
<evidence type="ECO:0000313" key="4">
    <source>
        <dbReference type="Proteomes" id="UP001519287"/>
    </source>
</evidence>
<dbReference type="Proteomes" id="UP001519287">
    <property type="component" value="Unassembled WGS sequence"/>
</dbReference>
<dbReference type="EMBL" id="JAGGLB010000025">
    <property type="protein sequence ID" value="MBP1994350.1"/>
    <property type="molecule type" value="Genomic_DNA"/>
</dbReference>
<evidence type="ECO:0000256" key="1">
    <source>
        <dbReference type="ARBA" id="ARBA00022801"/>
    </source>
</evidence>
<dbReference type="InterPro" id="IPR035930">
    <property type="entry name" value="FomD-like_sf"/>
</dbReference>